<dbReference type="AlphaFoldDB" id="E0RR06"/>
<evidence type="ECO:0000259" key="6">
    <source>
        <dbReference type="SMART" id="SM00928"/>
    </source>
</evidence>
<dbReference type="eggNOG" id="COG1894">
    <property type="taxonomic scope" value="Bacteria"/>
</dbReference>
<evidence type="ECO:0000256" key="4">
    <source>
        <dbReference type="ARBA" id="ARBA00023004"/>
    </source>
</evidence>
<dbReference type="Gene3D" id="1.20.1440.230">
    <property type="entry name" value="NADH-ubiquinone oxidoreductase 51kDa subunit, iron-sulphur binding domain"/>
    <property type="match status" value="1"/>
</dbReference>
<dbReference type="PaxDb" id="665571-STHERM_c06250"/>
<evidence type="ECO:0000256" key="2">
    <source>
        <dbReference type="ARBA" id="ARBA00022485"/>
    </source>
</evidence>
<dbReference type="SUPFAM" id="SSF142984">
    <property type="entry name" value="Nqo1 middle domain-like"/>
    <property type="match status" value="1"/>
</dbReference>
<dbReference type="InterPro" id="IPR019575">
    <property type="entry name" value="Nuop51_4Fe4S-bd"/>
</dbReference>
<sequence length="418" mass="45776">MNHARFILEFAVDRDAFDMEAYISRGGFMGLRQALARPPAKVIAEVKSSGLRGRGGAGFPTGVKWESVQRHKEPYVVANADEGEPGTFKDRYIMEHAPYLLIEGMTIAGYAVGARRGFIYIRGEYPAIAKGLIKAVEDARKHHFLGEKILGTDYSFDISLRMGGGSYVVGDETALLNSLMGNRGYPMMKPPYPTEEGLWGHPTLVNNVETLAYVPAVFTKGASWFTQIGPEHSPGLKLFCVSGDVHAPGLYELPMGVPLHELLEAAGGVKGRLKAVQIGGTAGPVYDDRALSFPLDYDSLRAEGGALGSGAVVVMNHTRNMAEFLEVTTRFFSEESCGQCFPCRYGTRQLEFMARNIMMGKGKEEYLDEMREIVTTMSVASFCPFGKSVALPVGNVLDLFGDEIRTFIAHQRYVKEAG</sequence>
<organism evidence="7 8">
    <name type="scientific">Winmispira thermophila (strain ATCC 49972 / DSM 6192 / RI 19.B1)</name>
    <name type="common">Spirochaeta thermophila</name>
    <dbReference type="NCBI Taxonomy" id="665571"/>
    <lineage>
        <taxon>Bacteria</taxon>
        <taxon>Pseudomonadati</taxon>
        <taxon>Spirochaetota</taxon>
        <taxon>Spirochaetia</taxon>
        <taxon>Winmispirales</taxon>
        <taxon>Winmispiraceae</taxon>
        <taxon>Winmispira</taxon>
    </lineage>
</organism>
<evidence type="ECO:0000313" key="8">
    <source>
        <dbReference type="Proteomes" id="UP000001296"/>
    </source>
</evidence>
<dbReference type="InterPro" id="IPR001949">
    <property type="entry name" value="NADH-UbQ_OxRdtase_51kDa_CS"/>
</dbReference>
<name>E0RR06_WINT6</name>
<feature type="domain" description="NADH-ubiquinone oxidoreductase 51kDa subunit iron-sulphur binding" evidence="6">
    <location>
        <begin position="322"/>
        <end position="367"/>
    </location>
</feature>
<dbReference type="GO" id="GO:0008137">
    <property type="term" value="F:NADH dehydrogenase (ubiquinone) activity"/>
    <property type="evidence" value="ECO:0007669"/>
    <property type="project" value="InterPro"/>
</dbReference>
<dbReference type="RefSeq" id="WP_013313425.1">
    <property type="nucleotide sequence ID" value="NC_014484.1"/>
</dbReference>
<dbReference type="SMART" id="SM00928">
    <property type="entry name" value="NADH_4Fe-4S"/>
    <property type="match status" value="1"/>
</dbReference>
<comment type="similarity">
    <text evidence="1">Belongs to the complex I 51 kDa subunit family.</text>
</comment>
<dbReference type="KEGG" id="sta:STHERM_c06250"/>
<dbReference type="Pfam" id="PF01512">
    <property type="entry name" value="Complex1_51K"/>
    <property type="match status" value="1"/>
</dbReference>
<protein>
    <submittedName>
        <fullName evidence="7">NADH-quinone oxidoreductase subunit 1</fullName>
        <ecNumber evidence="7">1.6.5.11</ecNumber>
    </submittedName>
</protein>
<accession>E0RR06</accession>
<dbReference type="PANTHER" id="PTHR43578">
    <property type="entry name" value="NADH-QUINONE OXIDOREDUCTASE SUBUNIT F"/>
    <property type="match status" value="1"/>
</dbReference>
<dbReference type="GO" id="GO:0016491">
    <property type="term" value="F:oxidoreductase activity"/>
    <property type="evidence" value="ECO:0007669"/>
    <property type="project" value="UniProtKB-KW"/>
</dbReference>
<dbReference type="PROSITE" id="PS00645">
    <property type="entry name" value="COMPLEX1_51K_2"/>
    <property type="match status" value="1"/>
</dbReference>
<gene>
    <name evidence="7" type="ordered locus">STHERM_c06250</name>
</gene>
<evidence type="ECO:0000256" key="1">
    <source>
        <dbReference type="ARBA" id="ARBA00007523"/>
    </source>
</evidence>
<dbReference type="GO" id="GO:0046872">
    <property type="term" value="F:metal ion binding"/>
    <property type="evidence" value="ECO:0007669"/>
    <property type="project" value="UniProtKB-KW"/>
</dbReference>
<dbReference type="Gene3D" id="3.10.20.600">
    <property type="match status" value="1"/>
</dbReference>
<reference evidence="7 8" key="2">
    <citation type="journal article" date="2010" name="J. Bacteriol.">
        <title>Genome sequence of the polysaccharide-degrading, thermophilic anaerobe Spirochaeta thermophila DSM 6192.</title>
        <authorList>
            <person name="Angelov A."/>
            <person name="Liebl S."/>
            <person name="Ballschmiter M."/>
            <person name="Bomeke M."/>
            <person name="Lehmann R."/>
            <person name="Liesegang H."/>
            <person name="Daniel R."/>
            <person name="Liebl W."/>
        </authorList>
    </citation>
    <scope>NUCLEOTIDE SEQUENCE [LARGE SCALE GENOMIC DNA]</scope>
    <source>
        <strain evidence="8">ATCC 49972 / DSM 6192 / RI 19.B1</strain>
    </source>
</reference>
<keyword evidence="5" id="KW-0411">Iron-sulfur</keyword>
<proteinExistence type="inferred from homology"/>
<dbReference type="InterPro" id="IPR019554">
    <property type="entry name" value="Soluble_ligand-bd"/>
</dbReference>
<keyword evidence="3" id="KW-0479">Metal-binding</keyword>
<evidence type="ECO:0000313" key="7">
    <source>
        <dbReference type="EMBL" id="ADN01584.1"/>
    </source>
</evidence>
<dbReference type="GO" id="GO:0051539">
    <property type="term" value="F:4 iron, 4 sulfur cluster binding"/>
    <property type="evidence" value="ECO:0007669"/>
    <property type="project" value="UniProtKB-KW"/>
</dbReference>
<dbReference type="HOGENOM" id="CLU_014881_0_1_12"/>
<dbReference type="SUPFAM" id="SSF142019">
    <property type="entry name" value="Nqo1 FMN-binding domain-like"/>
    <property type="match status" value="1"/>
</dbReference>
<dbReference type="Proteomes" id="UP000001296">
    <property type="component" value="Chromosome"/>
</dbReference>
<dbReference type="Pfam" id="PF10531">
    <property type="entry name" value="SLBB"/>
    <property type="match status" value="1"/>
</dbReference>
<dbReference type="Gene3D" id="3.40.50.11540">
    <property type="entry name" value="NADH-ubiquinone oxidoreductase 51kDa subunit"/>
    <property type="match status" value="1"/>
</dbReference>
<evidence type="ECO:0000256" key="3">
    <source>
        <dbReference type="ARBA" id="ARBA00022723"/>
    </source>
</evidence>
<keyword evidence="7" id="KW-0560">Oxidoreductase</keyword>
<evidence type="ECO:0000256" key="5">
    <source>
        <dbReference type="ARBA" id="ARBA00023014"/>
    </source>
</evidence>
<dbReference type="InterPro" id="IPR037225">
    <property type="entry name" value="Nuo51_FMN-bd_sf"/>
</dbReference>
<dbReference type="GO" id="GO:0010181">
    <property type="term" value="F:FMN binding"/>
    <property type="evidence" value="ECO:0007669"/>
    <property type="project" value="InterPro"/>
</dbReference>
<keyword evidence="2" id="KW-0004">4Fe-4S</keyword>
<dbReference type="SUPFAM" id="SSF140490">
    <property type="entry name" value="Nqo1C-terminal domain-like"/>
    <property type="match status" value="1"/>
</dbReference>
<dbReference type="EMBL" id="CP001698">
    <property type="protein sequence ID" value="ADN01584.1"/>
    <property type="molecule type" value="Genomic_DNA"/>
</dbReference>
<keyword evidence="4" id="KW-0408">Iron</keyword>
<reference key="1">
    <citation type="submission" date="2009-08" db="EMBL/GenBank/DDBJ databases">
        <title>The genome sequence of Spirochaeta thermophila DSM6192.</title>
        <authorList>
            <person name="Angelov A."/>
            <person name="Mientus M."/>
            <person name="Wittenberg S."/>
            <person name="Lehmann R."/>
            <person name="Liesegang H."/>
            <person name="Daniel R."/>
            <person name="Liebl W."/>
        </authorList>
    </citation>
    <scope>NUCLEOTIDE SEQUENCE</scope>
    <source>
        <strain>DSM 6192</strain>
    </source>
</reference>
<dbReference type="InterPro" id="IPR037207">
    <property type="entry name" value="Nuop51_4Fe4S-bd_sf"/>
</dbReference>
<dbReference type="Pfam" id="PF10589">
    <property type="entry name" value="NADH_4Fe-4S"/>
    <property type="match status" value="1"/>
</dbReference>
<dbReference type="PANTHER" id="PTHR43578:SF3">
    <property type="entry name" value="NADH-QUINONE OXIDOREDUCTASE SUBUNIT F"/>
    <property type="match status" value="1"/>
</dbReference>
<dbReference type="FunFam" id="3.40.50.11540:FF:000001">
    <property type="entry name" value="NADH dehydrogenase [ubiquinone] flavoprotein 1, mitochondrial"/>
    <property type="match status" value="1"/>
</dbReference>
<dbReference type="EC" id="1.6.5.11" evidence="7"/>
<dbReference type="InterPro" id="IPR011538">
    <property type="entry name" value="Nuo51_FMN-bd"/>
</dbReference>
<dbReference type="Gene3D" id="6.10.250.1450">
    <property type="match status" value="1"/>
</dbReference>